<evidence type="ECO:0000259" key="3">
    <source>
        <dbReference type="SMART" id="SM00862"/>
    </source>
</evidence>
<dbReference type="Pfam" id="PF00486">
    <property type="entry name" value="Trans_reg_C"/>
    <property type="match status" value="1"/>
</dbReference>
<organism evidence="5 6">
    <name type="scientific">Paractinoplanes pyxinae</name>
    <dbReference type="NCBI Taxonomy" id="2997416"/>
    <lineage>
        <taxon>Bacteria</taxon>
        <taxon>Bacillati</taxon>
        <taxon>Actinomycetota</taxon>
        <taxon>Actinomycetes</taxon>
        <taxon>Micromonosporales</taxon>
        <taxon>Micromonosporaceae</taxon>
        <taxon>Paractinoplanes</taxon>
    </lineage>
</organism>
<name>A0ABT4BHU6_9ACTN</name>
<dbReference type="InterPro" id="IPR001867">
    <property type="entry name" value="OmpR/PhoB-type_DNA-bd"/>
</dbReference>
<protein>
    <submittedName>
        <fullName evidence="5">BTAD domain-containing putative transcriptional regulator</fullName>
    </submittedName>
</protein>
<comment type="similarity">
    <text evidence="1">Belongs to the AfsR/DnrI/RedD regulatory family.</text>
</comment>
<dbReference type="Gene3D" id="1.10.10.10">
    <property type="entry name" value="Winged helix-like DNA-binding domain superfamily/Winged helix DNA-binding domain"/>
    <property type="match status" value="1"/>
</dbReference>
<dbReference type="RefSeq" id="WP_267569769.1">
    <property type="nucleotide sequence ID" value="NZ_JAPNTZ010000024.1"/>
</dbReference>
<dbReference type="SUPFAM" id="SSF48452">
    <property type="entry name" value="TPR-like"/>
    <property type="match status" value="1"/>
</dbReference>
<dbReference type="InterPro" id="IPR027417">
    <property type="entry name" value="P-loop_NTPase"/>
</dbReference>
<feature type="domain" description="OmpR/PhoB-type" evidence="3">
    <location>
        <begin position="16"/>
        <end position="88"/>
    </location>
</feature>
<dbReference type="PANTHER" id="PTHR47691:SF3">
    <property type="entry name" value="HTH-TYPE TRANSCRIPTIONAL REGULATOR RV0890C-RELATED"/>
    <property type="match status" value="1"/>
</dbReference>
<dbReference type="Pfam" id="PF03704">
    <property type="entry name" value="BTAD"/>
    <property type="match status" value="1"/>
</dbReference>
<dbReference type="Gene3D" id="1.25.40.10">
    <property type="entry name" value="Tetratricopeptide repeat domain"/>
    <property type="match status" value="1"/>
</dbReference>
<dbReference type="InterPro" id="IPR011990">
    <property type="entry name" value="TPR-like_helical_dom_sf"/>
</dbReference>
<dbReference type="InterPro" id="IPR016032">
    <property type="entry name" value="Sig_transdc_resp-reg_C-effctor"/>
</dbReference>
<keyword evidence="2" id="KW-0238">DNA-binding</keyword>
<dbReference type="Proteomes" id="UP001151002">
    <property type="component" value="Unassembled WGS sequence"/>
</dbReference>
<keyword evidence="6" id="KW-1185">Reference proteome</keyword>
<evidence type="ECO:0000313" key="5">
    <source>
        <dbReference type="EMBL" id="MCY1145170.1"/>
    </source>
</evidence>
<evidence type="ECO:0000256" key="2">
    <source>
        <dbReference type="ARBA" id="ARBA00023125"/>
    </source>
</evidence>
<reference evidence="5" key="1">
    <citation type="submission" date="2022-11" db="EMBL/GenBank/DDBJ databases">
        <authorList>
            <person name="Somphong A."/>
            <person name="Phongsopitanun W."/>
        </authorList>
    </citation>
    <scope>NUCLEOTIDE SEQUENCE</scope>
    <source>
        <strain evidence="5">Pm04-4</strain>
    </source>
</reference>
<dbReference type="SUPFAM" id="SSF46894">
    <property type="entry name" value="C-terminal effector domain of the bipartite response regulators"/>
    <property type="match status" value="1"/>
</dbReference>
<dbReference type="Gene3D" id="3.40.50.300">
    <property type="entry name" value="P-loop containing nucleotide triphosphate hydrolases"/>
    <property type="match status" value="1"/>
</dbReference>
<sequence>MLIGKVLGATEIEVDGVVADLGGPLPRRLVTALLAAEGRPVSEGALAEAIWGGEAPAQPGNSLQAYVSRLRRAVGRRALERAGDGYRLTVDDTDAARFATDVRRGRDLLNQERPAEALRSLDTALGRWRGDAYADLPDTPARTRLDELRAVAVEERLAARLAGGDAPGATGELEAATHDQPYRERRWELLILALYRSGRQADALAALRRVRERLADDLGIDPGPALQSLESRLLAQDPGLLLTARPIPAVRPLSHFFGRSTELAALTQLTSPEPSAGPGAADGCFRAGRLVTLVGPGGAGKTRLAIEHAAGQDSWFARLADVTDPALVTAAVAAAMGVRGGSAEAIATALGDADGLLLLDNCEHVVAAAAEIAFDLLSRCPRLRVLATSREPLGVDGERLLPVAPLPAADAVALLTDRITAVRPGWRPSAAEARTLTGLAAALDGIPLALELAAARARVLGLADLLEMLRDRFPQLGPAPRGALTPHETLEAAVAWSVDLLGPADRALLLRLWPYEGGFPLSAVEDDLDVLSALVARSVVVADTTVSPARYRLLEIVRAYCRKHDSDPASSLERHAAWVRGLVEHQAPLLRGEHSAHAIRVLNRELPNLRAGIGHDLAVRPAAALRTAGLLEWFWFRGGLAAEGLPLLRAALAAVPDAPATDRARAHISMSMLRYMIGDLDATDDLYAGLELLRDHRDHEGEILAAQAAYYESLYWTFRGDFEGGVEPARRSMAHARRIGEEWIVPAASMSLGAALSGSGRLAEGRRVLAEAGERAVALKQMWTAAMSDLLLARALLLDDDAGDAGGGKDEPRRIARAAEALAVLRRSLARFGEEDDVGNVLGGLHTAAYALARTGRKRDAAAMLTAVRRLAARRGLDPDTADPVRTAALATLLSESDMASAANVAAGVDEAGMMSFLEPSPGQD</sequence>
<evidence type="ECO:0000313" key="6">
    <source>
        <dbReference type="Proteomes" id="UP001151002"/>
    </source>
</evidence>
<dbReference type="CDD" id="cd15831">
    <property type="entry name" value="BTAD"/>
    <property type="match status" value="1"/>
</dbReference>
<accession>A0ABT4BHU6</accession>
<dbReference type="EMBL" id="JAPNTZ010000024">
    <property type="protein sequence ID" value="MCY1145170.1"/>
    <property type="molecule type" value="Genomic_DNA"/>
</dbReference>
<gene>
    <name evidence="5" type="ORF">OWR29_44825</name>
</gene>
<proteinExistence type="inferred from homology"/>
<dbReference type="InterPro" id="IPR036388">
    <property type="entry name" value="WH-like_DNA-bd_sf"/>
</dbReference>
<dbReference type="InterPro" id="IPR005158">
    <property type="entry name" value="BTAD"/>
</dbReference>
<dbReference type="PANTHER" id="PTHR47691">
    <property type="entry name" value="REGULATOR-RELATED"/>
    <property type="match status" value="1"/>
</dbReference>
<evidence type="ECO:0000259" key="4">
    <source>
        <dbReference type="SMART" id="SM01043"/>
    </source>
</evidence>
<evidence type="ECO:0000256" key="1">
    <source>
        <dbReference type="ARBA" id="ARBA00005820"/>
    </source>
</evidence>
<dbReference type="SMART" id="SM01043">
    <property type="entry name" value="BTAD"/>
    <property type="match status" value="1"/>
</dbReference>
<feature type="domain" description="Bacterial transcriptional activator" evidence="4">
    <location>
        <begin position="93"/>
        <end position="234"/>
    </location>
</feature>
<dbReference type="SUPFAM" id="SSF52540">
    <property type="entry name" value="P-loop containing nucleoside triphosphate hydrolases"/>
    <property type="match status" value="1"/>
</dbReference>
<dbReference type="SMART" id="SM00862">
    <property type="entry name" value="Trans_reg_C"/>
    <property type="match status" value="1"/>
</dbReference>
<comment type="caution">
    <text evidence="5">The sequence shown here is derived from an EMBL/GenBank/DDBJ whole genome shotgun (WGS) entry which is preliminary data.</text>
</comment>